<dbReference type="InterPro" id="IPR009010">
    <property type="entry name" value="Asp_de-COase-like_dom_sf"/>
</dbReference>
<dbReference type="Gene3D" id="3.40.228.10">
    <property type="entry name" value="Dimethylsulfoxide Reductase, domain 2"/>
    <property type="match status" value="1"/>
</dbReference>
<dbReference type="CDD" id="cd02762">
    <property type="entry name" value="MopB_1"/>
    <property type="match status" value="1"/>
</dbReference>
<dbReference type="SUPFAM" id="SSF53706">
    <property type="entry name" value="Formate dehydrogenase/DMSO reductase, domains 1-3"/>
    <property type="match status" value="1"/>
</dbReference>
<dbReference type="Proteomes" id="UP001156870">
    <property type="component" value="Unassembled WGS sequence"/>
</dbReference>
<name>A0AA37WLH7_9GAMM</name>
<dbReference type="GO" id="GO:0051536">
    <property type="term" value="F:iron-sulfur cluster binding"/>
    <property type="evidence" value="ECO:0007669"/>
    <property type="project" value="UniProtKB-KW"/>
</dbReference>
<dbReference type="EMBL" id="BSPD01000033">
    <property type="protein sequence ID" value="GLS25653.1"/>
    <property type="molecule type" value="Genomic_DNA"/>
</dbReference>
<organism evidence="6 7">
    <name type="scientific">Marinibactrum halimedae</name>
    <dbReference type="NCBI Taxonomy" id="1444977"/>
    <lineage>
        <taxon>Bacteria</taxon>
        <taxon>Pseudomonadati</taxon>
        <taxon>Pseudomonadota</taxon>
        <taxon>Gammaproteobacteria</taxon>
        <taxon>Cellvibrionales</taxon>
        <taxon>Cellvibrionaceae</taxon>
        <taxon>Marinibactrum</taxon>
    </lineage>
</organism>
<comment type="caution">
    <text evidence="6">The sequence shown here is derived from an EMBL/GenBank/DDBJ whole genome shotgun (WGS) entry which is preliminary data.</text>
</comment>
<dbReference type="Gene3D" id="2.40.40.20">
    <property type="match status" value="1"/>
</dbReference>
<dbReference type="InterPro" id="IPR006963">
    <property type="entry name" value="Mopterin_OxRdtase_4Fe-4S_dom"/>
</dbReference>
<comment type="similarity">
    <text evidence="1">Belongs to the prokaryotic molybdopterin-containing oxidoreductase family.</text>
</comment>
<sequence>MSEIKTHYRTCNICEAMCGIEVKYQGEEVISIKPDKEDPFSRGHICPKAVALQDFYQDPERLKKPLRKKGEGWEEISWVEAFDEIGAKMRQVQTQYGSDSVGIYLGNPNAHNFGNAIFLPQFFKALGSKSRFSSASADQLPHHVAANYMFGAGMAISVPDINRTDFMLIIGGNPVVSNGSMMSGAGMPGRIKDIQKRGGRVVVVDPRRTETAKIASDHYFIRPEKDALFLMAMIHTVIKEGQIKLGHLAEMIDGVEAVVSVAEHFSPETVSEAVGIMASDIRQLALDFANAPSAVCYGRMGVSTQSFGGLCQWLMLVLNILTGNFDREGGAMFPQPAFDLLRTVQPGKPSSYGRFESRVSDLPFFNGEFPIATLADEIETEGEGQIRAMFTIAGNPVLSAPNGDRLDKAFEQLDFMVSVDIYLNETTKHADIILPATTGLEVAHYDVFFNSFAVSNTAKYSSPLFEKKEYQKHDWEILKGLISALTGKPDNGITPQSILDDTLRSGHYKKQGMSLQRLLDNPHGVDLGPLQPCISERLRTGDGRIQLAPDIYLQDIPRLQAAINDDAEIKKQFPFDMISRRLVRNHNTWTHNSYRLIKGKNPVTLQLHSSDAKALGVEAGQTVIVRSATGQVDIEVEINDDIFPGVVSIPQGWGHNHKKTAMSVAAKQPGISINSLTDDRRVDPLTGNAAFNGTPVAIEVVEAEMTTLAI</sequence>
<dbReference type="GO" id="GO:0016491">
    <property type="term" value="F:oxidoreductase activity"/>
    <property type="evidence" value="ECO:0007669"/>
    <property type="project" value="InterPro"/>
</dbReference>
<evidence type="ECO:0000313" key="7">
    <source>
        <dbReference type="Proteomes" id="UP001156870"/>
    </source>
</evidence>
<dbReference type="PANTHER" id="PTHR43742:SF2">
    <property type="entry name" value="ASSIMILATORY NITRATE REDUCTASE CATALYTIC SUBUNIT"/>
    <property type="match status" value="1"/>
</dbReference>
<dbReference type="AlphaFoldDB" id="A0AA37WLH7"/>
<reference evidence="6 7" key="1">
    <citation type="journal article" date="2014" name="Int. J. Syst. Evol. Microbiol.">
        <title>Complete genome sequence of Corynebacterium casei LMG S-19264T (=DSM 44701T), isolated from a smear-ripened cheese.</title>
        <authorList>
            <consortium name="US DOE Joint Genome Institute (JGI-PGF)"/>
            <person name="Walter F."/>
            <person name="Albersmeier A."/>
            <person name="Kalinowski J."/>
            <person name="Ruckert C."/>
        </authorList>
    </citation>
    <scope>NUCLEOTIDE SEQUENCE [LARGE SCALE GENOMIC DNA]</scope>
    <source>
        <strain evidence="6 7">NBRC 110095</strain>
    </source>
</reference>
<keyword evidence="7" id="KW-1185">Reference proteome</keyword>
<keyword evidence="3" id="KW-0408">Iron</keyword>
<evidence type="ECO:0000256" key="3">
    <source>
        <dbReference type="ARBA" id="ARBA00023004"/>
    </source>
</evidence>
<dbReference type="GO" id="GO:0046872">
    <property type="term" value="F:metal ion binding"/>
    <property type="evidence" value="ECO:0007669"/>
    <property type="project" value="UniProtKB-KW"/>
</dbReference>
<dbReference type="RefSeq" id="WP_232594216.1">
    <property type="nucleotide sequence ID" value="NZ_BSPD01000033.1"/>
</dbReference>
<dbReference type="SMART" id="SM00926">
    <property type="entry name" value="Molybdop_Fe4S4"/>
    <property type="match status" value="1"/>
</dbReference>
<evidence type="ECO:0000259" key="5">
    <source>
        <dbReference type="PROSITE" id="PS51669"/>
    </source>
</evidence>
<keyword evidence="4" id="KW-0411">Iron-sulfur</keyword>
<dbReference type="Pfam" id="PF04879">
    <property type="entry name" value="Molybdop_Fe4S4"/>
    <property type="match status" value="1"/>
</dbReference>
<dbReference type="PROSITE" id="PS51669">
    <property type="entry name" value="4FE4S_MOW_BIS_MGD"/>
    <property type="match status" value="1"/>
</dbReference>
<dbReference type="InterPro" id="IPR006657">
    <property type="entry name" value="MoPterin_dinucl-bd_dom"/>
</dbReference>
<dbReference type="InterPro" id="IPR006656">
    <property type="entry name" value="Mopterin_OxRdtase"/>
</dbReference>
<evidence type="ECO:0000313" key="6">
    <source>
        <dbReference type="EMBL" id="GLS25653.1"/>
    </source>
</evidence>
<dbReference type="Gene3D" id="2.20.25.90">
    <property type="entry name" value="ADC-like domains"/>
    <property type="match status" value="1"/>
</dbReference>
<accession>A0AA37WLH7</accession>
<dbReference type="Gene3D" id="3.40.50.740">
    <property type="match status" value="1"/>
</dbReference>
<dbReference type="SUPFAM" id="SSF50692">
    <property type="entry name" value="ADC-like"/>
    <property type="match status" value="1"/>
</dbReference>
<dbReference type="GO" id="GO:0043546">
    <property type="term" value="F:molybdopterin cofactor binding"/>
    <property type="evidence" value="ECO:0007669"/>
    <property type="project" value="InterPro"/>
</dbReference>
<protein>
    <submittedName>
        <fullName evidence="6">Oxidoreductase</fullName>
    </submittedName>
</protein>
<proteinExistence type="inferred from homology"/>
<dbReference type="PANTHER" id="PTHR43742">
    <property type="entry name" value="TRIMETHYLAMINE-N-OXIDE REDUCTASE"/>
    <property type="match status" value="1"/>
</dbReference>
<evidence type="ECO:0000256" key="1">
    <source>
        <dbReference type="ARBA" id="ARBA00010312"/>
    </source>
</evidence>
<dbReference type="Pfam" id="PF00384">
    <property type="entry name" value="Molybdopterin"/>
    <property type="match status" value="1"/>
</dbReference>
<gene>
    <name evidence="6" type="ORF">GCM10007877_13670</name>
</gene>
<keyword evidence="2" id="KW-0479">Metal-binding</keyword>
<dbReference type="InterPro" id="IPR050612">
    <property type="entry name" value="Prok_Mopterin_Oxidored"/>
</dbReference>
<evidence type="ECO:0000256" key="4">
    <source>
        <dbReference type="ARBA" id="ARBA00023014"/>
    </source>
</evidence>
<dbReference type="Pfam" id="PF01568">
    <property type="entry name" value="Molydop_binding"/>
    <property type="match status" value="1"/>
</dbReference>
<evidence type="ECO:0000256" key="2">
    <source>
        <dbReference type="ARBA" id="ARBA00022723"/>
    </source>
</evidence>
<feature type="domain" description="4Fe-4S Mo/W bis-MGD-type" evidence="5">
    <location>
        <begin position="4"/>
        <end position="60"/>
    </location>
</feature>